<reference evidence="1" key="1">
    <citation type="journal article" date="2020" name="New Phytol.">
        <title>Comparative genomics reveals dynamic genome evolution in host specialist ectomycorrhizal fungi.</title>
        <authorList>
            <person name="Lofgren L.A."/>
            <person name="Nguyen N.H."/>
            <person name="Vilgalys R."/>
            <person name="Ruytinx J."/>
            <person name="Liao H.L."/>
            <person name="Branco S."/>
            <person name="Kuo A."/>
            <person name="LaButti K."/>
            <person name="Lipzen A."/>
            <person name="Andreopoulos W."/>
            <person name="Pangilinan J."/>
            <person name="Riley R."/>
            <person name="Hundley H."/>
            <person name="Na H."/>
            <person name="Barry K."/>
            <person name="Grigoriev I.V."/>
            <person name="Stajich J.E."/>
            <person name="Kennedy P.G."/>
        </authorList>
    </citation>
    <scope>NUCLEOTIDE SEQUENCE</scope>
    <source>
        <strain evidence="1">MN1</strain>
    </source>
</reference>
<dbReference type="RefSeq" id="XP_041194526.1">
    <property type="nucleotide sequence ID" value="XM_041332744.1"/>
</dbReference>
<accession>A0A9P7JEL5</accession>
<sequence>MELDGLIKVRQGAPLLKYSLKTVGKNGLERLSVGKVVERIESIGVTRRSKHQYSSMELEGLIQIRQCALLLESVMEAVRKFLQRRISIEMIRGTERQCNLMVLDGLIKVEHNVVLLASILKVICKVTKLFYRDRLQFTHNTIECLTDKCKIN</sequence>
<proteinExistence type="predicted"/>
<dbReference type="AlphaFoldDB" id="A0A9P7JEL5"/>
<dbReference type="GeneID" id="64626761"/>
<evidence type="ECO:0000313" key="1">
    <source>
        <dbReference type="EMBL" id="KAG1818654.1"/>
    </source>
</evidence>
<protein>
    <submittedName>
        <fullName evidence="1">Uncharacterized protein</fullName>
    </submittedName>
</protein>
<comment type="caution">
    <text evidence="1">The sequence shown here is derived from an EMBL/GenBank/DDBJ whole genome shotgun (WGS) entry which is preliminary data.</text>
</comment>
<keyword evidence="2" id="KW-1185">Reference proteome</keyword>
<dbReference type="EMBL" id="JABBWG010000011">
    <property type="protein sequence ID" value="KAG1818654.1"/>
    <property type="molecule type" value="Genomic_DNA"/>
</dbReference>
<gene>
    <name evidence="1" type="ORF">BJ212DRAFT_1298715</name>
</gene>
<evidence type="ECO:0000313" key="2">
    <source>
        <dbReference type="Proteomes" id="UP000807769"/>
    </source>
</evidence>
<name>A0A9P7JEL5_9AGAM</name>
<organism evidence="1 2">
    <name type="scientific">Suillus subaureus</name>
    <dbReference type="NCBI Taxonomy" id="48587"/>
    <lineage>
        <taxon>Eukaryota</taxon>
        <taxon>Fungi</taxon>
        <taxon>Dikarya</taxon>
        <taxon>Basidiomycota</taxon>
        <taxon>Agaricomycotina</taxon>
        <taxon>Agaricomycetes</taxon>
        <taxon>Agaricomycetidae</taxon>
        <taxon>Boletales</taxon>
        <taxon>Suillineae</taxon>
        <taxon>Suillaceae</taxon>
        <taxon>Suillus</taxon>
    </lineage>
</organism>
<dbReference type="Proteomes" id="UP000807769">
    <property type="component" value="Unassembled WGS sequence"/>
</dbReference>